<dbReference type="Proteomes" id="UP000500938">
    <property type="component" value="Chromosome"/>
</dbReference>
<proteinExistence type="predicted"/>
<dbReference type="AlphaFoldDB" id="A0A6M4IIE4"/>
<evidence type="ECO:0000256" key="1">
    <source>
        <dbReference type="SAM" id="SignalP"/>
    </source>
</evidence>
<accession>A0A6M4IIE4</accession>
<evidence type="ECO:0000313" key="3">
    <source>
        <dbReference type="Proteomes" id="UP000500938"/>
    </source>
</evidence>
<dbReference type="EMBL" id="CP053085">
    <property type="protein sequence ID" value="QJR34400.1"/>
    <property type="molecule type" value="Genomic_DNA"/>
</dbReference>
<feature type="chain" id="PRO_5026843880" evidence="1">
    <location>
        <begin position="26"/>
        <end position="944"/>
    </location>
</feature>
<dbReference type="PROSITE" id="PS51257">
    <property type="entry name" value="PROKAR_LIPOPROTEIN"/>
    <property type="match status" value="1"/>
</dbReference>
<keyword evidence="1" id="KW-0732">Signal</keyword>
<gene>
    <name evidence="2" type="ORF">HKW67_02115</name>
</gene>
<dbReference type="KEGG" id="ggr:HKW67_02115"/>
<sequence length="944" mass="91941">MMLRWPSFVRSAVLTLALAACSSGGDGGTTQPPVTQSIGLSLSATSGTIARGASGNSTITVSRVGGYTGSVALTAENLPTGVTADFTPSTLAGSATSATVVFNVGTTAAAGSSTITVRAAGGGVTAVTSTYALTIPTPAVALTAGTGASSIVVGGSATVPITITRSNGFTDVVTLAASGLPAGVTATFTPATIAAGSTTSTLSLTVAGTAAAGASTITISASGTGVTTQTASVALTLTAAATPAISLTSTPAAVSIVAGANGTTAIGLSRTGGFAGDVTLALEGAPAGVTGAFSANPVLAAGTTSTLTITTTGAAVPGIYNLTVRGTGTGVTATTTTVAVTVTAAPGITVAATPTAVSVAAGSATTTAVTITRAGGYAADVALAATGLPAGVTAGFAPATLTGATLTSTLTLTSTTGAAVGAAAITVTASGTGVTSQTASVNLTVTAAPTYTMAATAVSAQQGTAGASTVTLTRGAGFVGTVNLAVTGLPAGVTATFNPAAVTGTTSTLTLTVGGAVAAGNYTGVITGTTAGLANVTANVALTVTSPGGGTGNVNWQFCEAGRFPLWFAFRDGTTGAWTRVTAGANQTYAFTINSSVGGVAYAQPLSGGPAQVTINYFTRAELTQMGTLECVNNRATKALTGSFAGLGAGQTGTVNVGSSLGSAAFPTTTFSLDADDGATDLLGFRTTTVSGGTSVSIVADRAVLRRDVNYAASSAIPVIDFNGAESFPVQTAQFTVNGGGSDLVQVYANFQSTNGNFSGFAFGALFGGASPYTVYGIPLARTRDGDLHMAIALASTLSGSEVSQTRLVAQYNRELANRTLTIGPSLTLPAITVTGTSPFARLKSRGTWQTEYPDAVGAGFTQSSGTARSWTLLASRGYFGASAEYDLETPDFSGVAGFDNNWGLRTGVATTWTTNAQGGLTGFNQIIEGASFKIAARIGTVTP</sequence>
<organism evidence="2 3">
    <name type="scientific">Gemmatimonas groenlandica</name>
    <dbReference type="NCBI Taxonomy" id="2732249"/>
    <lineage>
        <taxon>Bacteria</taxon>
        <taxon>Pseudomonadati</taxon>
        <taxon>Gemmatimonadota</taxon>
        <taxon>Gemmatimonadia</taxon>
        <taxon>Gemmatimonadales</taxon>
        <taxon>Gemmatimonadaceae</taxon>
        <taxon>Gemmatimonas</taxon>
    </lineage>
</organism>
<feature type="signal peptide" evidence="1">
    <location>
        <begin position="1"/>
        <end position="25"/>
    </location>
</feature>
<evidence type="ECO:0000313" key="2">
    <source>
        <dbReference type="EMBL" id="QJR34400.1"/>
    </source>
</evidence>
<name>A0A6M4IIE4_9BACT</name>
<reference evidence="2 3" key="1">
    <citation type="submission" date="2020-05" db="EMBL/GenBank/DDBJ databases">
        <title>Complete genome sequence of Gemmatimonas greenlandica TET16.</title>
        <authorList>
            <person name="Zeng Y."/>
        </authorList>
    </citation>
    <scope>NUCLEOTIDE SEQUENCE [LARGE SCALE GENOMIC DNA]</scope>
    <source>
        <strain evidence="2 3">TET16</strain>
    </source>
</reference>
<dbReference type="RefSeq" id="WP_171223826.1">
    <property type="nucleotide sequence ID" value="NZ_CP053085.1"/>
</dbReference>
<keyword evidence="3" id="KW-1185">Reference proteome</keyword>
<protein>
    <submittedName>
        <fullName evidence="2">Uncharacterized protein</fullName>
    </submittedName>
</protein>